<keyword evidence="5 11" id="KW-0863">Zinc-finger</keyword>
<keyword evidence="8 11" id="KW-0804">Transcription</keyword>
<keyword evidence="4 11" id="KW-0227">DNA damage</keyword>
<evidence type="ECO:0000313" key="14">
    <source>
        <dbReference type="Proteomes" id="UP000271087"/>
    </source>
</evidence>
<dbReference type="GO" id="GO:0005675">
    <property type="term" value="C:transcription factor TFIIH holo complex"/>
    <property type="evidence" value="ECO:0007669"/>
    <property type="project" value="UniProtKB-UniRule"/>
</dbReference>
<organism evidence="15">
    <name type="scientific">Onchocerca ochengi</name>
    <name type="common">Filarial nematode worm</name>
    <dbReference type="NCBI Taxonomy" id="42157"/>
    <lineage>
        <taxon>Eukaryota</taxon>
        <taxon>Metazoa</taxon>
        <taxon>Ecdysozoa</taxon>
        <taxon>Nematoda</taxon>
        <taxon>Chromadorea</taxon>
        <taxon>Rhabditida</taxon>
        <taxon>Spirurina</taxon>
        <taxon>Spiruromorpha</taxon>
        <taxon>Filarioidea</taxon>
        <taxon>Onchocercidae</taxon>
        <taxon>Onchocerca</taxon>
    </lineage>
</organism>
<dbReference type="Proteomes" id="UP000271087">
    <property type="component" value="Unassembled WGS sequence"/>
</dbReference>
<proteinExistence type="inferred from homology"/>
<evidence type="ECO:0000256" key="8">
    <source>
        <dbReference type="ARBA" id="ARBA00023163"/>
    </source>
</evidence>
<evidence type="ECO:0000256" key="5">
    <source>
        <dbReference type="ARBA" id="ARBA00022771"/>
    </source>
</evidence>
<evidence type="ECO:0000313" key="13">
    <source>
        <dbReference type="EMBL" id="VDK75642.1"/>
    </source>
</evidence>
<dbReference type="STRING" id="42157.A0A182EAD9"/>
<feature type="transmembrane region" description="Helical" evidence="12">
    <location>
        <begin position="238"/>
        <end position="260"/>
    </location>
</feature>
<comment type="subunit">
    <text evidence="11">Part of a TFIID-containing RNA polymerase II pre-initiation complex that is composed of TBP and at least GTF2A1, GTF2A2, GTF2E1, GTF2E2, GTF2F1, GTF2H2, GTF2H3, GTF2H4, GTF2H5, GTF2B, TCEA1, ERCC2, ERCC3, TAF1, TAF2, TAF3, TAF4, TAF5, TAF6, TAF7, TAF8, TAF9, TAF10, TAF11, TAF12 and TAF13. Component of the 7-subunit TFIIH core complex composed of XPB/ERCC3, XPD/ERCC2, GTF2H1, GTF2H2, GTF2H3, GTF2H4 and GTF2H5, which is active in NER. The core complex associates with the 3-subunit CDK-activating kinase (CAK) module composed of CCNH/cyclin H, CDK7 and MNAT1 to form the 10-subunit holoenzyme (holo-TFIIH) active in transcription. Interacts with RARA; the interaction requires prior phosphorylation of RARA on 'Ser-369' which then enhances interaction of RARA with CDK7.</text>
</comment>
<keyword evidence="12" id="KW-0472">Membrane</keyword>
<evidence type="ECO:0000256" key="6">
    <source>
        <dbReference type="ARBA" id="ARBA00022833"/>
    </source>
</evidence>
<accession>A0A182EAD9</accession>
<dbReference type="PANTHER" id="PTHR12831">
    <property type="entry name" value="TRANSCRIPTION INITIATION FACTOR IIH TFIIH , POLYPEPTIDE 3-RELATED"/>
    <property type="match status" value="1"/>
</dbReference>
<keyword evidence="6 11" id="KW-0862">Zinc</keyword>
<dbReference type="PANTHER" id="PTHR12831:SF0">
    <property type="entry name" value="GENERAL TRANSCRIPTION FACTOR IIH SUBUNIT 3"/>
    <property type="match status" value="1"/>
</dbReference>
<evidence type="ECO:0000256" key="4">
    <source>
        <dbReference type="ARBA" id="ARBA00022763"/>
    </source>
</evidence>
<comment type="subcellular location">
    <subcellularLocation>
        <location evidence="1 11">Nucleus</location>
    </subcellularLocation>
</comment>
<evidence type="ECO:0000256" key="11">
    <source>
        <dbReference type="RuleBase" id="RU368090"/>
    </source>
</evidence>
<sequence>MTCLSIVIDCDARHWGELTEKENNENMICTLINSITSYTTAHMSLSAANRIIIIGADSALSEPTIYATNASTDIDMNSAVKTAIRNALKKSASSTNTTDSAVFAPAIAVAICHICRYKNEIDNGDGRILVINIGSDFLREHNILMNIFFAAHKHNILIDVANIGETSPILQQASDITGGTYLNVKKPRQLLQYTMCFMLGKASLRSAFPSPSSSTSVDYRASCHCHGVPIISMGWSLLFQRITATTGIFVVFGGIALGAYKLRQSSDSLRGSGVYWRNQEMEDFVHCKEENLKRTTKS</sequence>
<keyword evidence="14" id="KW-1185">Reference proteome</keyword>
<dbReference type="GO" id="GO:0006355">
    <property type="term" value="P:regulation of DNA-templated transcription"/>
    <property type="evidence" value="ECO:0007669"/>
    <property type="project" value="InterPro"/>
</dbReference>
<keyword evidence="12" id="KW-0812">Transmembrane</keyword>
<evidence type="ECO:0000256" key="10">
    <source>
        <dbReference type="ARBA" id="ARBA00023242"/>
    </source>
</evidence>
<gene>
    <name evidence="13" type="ORF">NOO_LOCUS5013</name>
</gene>
<protein>
    <recommendedName>
        <fullName evidence="11">General transcription factor IIH subunit 3</fullName>
    </recommendedName>
    <alternativeName>
        <fullName evidence="11">General transcription factor IIH polypeptide 3</fullName>
    </alternativeName>
</protein>
<dbReference type="AlphaFoldDB" id="A0A182EAD9"/>
<dbReference type="InterPro" id="IPR036465">
    <property type="entry name" value="vWFA_dom_sf"/>
</dbReference>
<dbReference type="EMBL" id="UYRW01001245">
    <property type="protein sequence ID" value="VDK75642.1"/>
    <property type="molecule type" value="Genomic_DNA"/>
</dbReference>
<keyword evidence="10 11" id="KW-0539">Nucleus</keyword>
<keyword evidence="3 11" id="KW-0479">Metal-binding</keyword>
<keyword evidence="7 11" id="KW-0805">Transcription regulation</keyword>
<comment type="similarity">
    <text evidence="2 11">Belongs to the TFB4 family.</text>
</comment>
<evidence type="ECO:0000256" key="1">
    <source>
        <dbReference type="ARBA" id="ARBA00004123"/>
    </source>
</evidence>
<evidence type="ECO:0000313" key="15">
    <source>
        <dbReference type="WBParaSite" id="nOo.2.0.1.t05013-RA"/>
    </source>
</evidence>
<reference evidence="15" key="1">
    <citation type="submission" date="2016-06" db="UniProtKB">
        <authorList>
            <consortium name="WormBaseParasite"/>
        </authorList>
    </citation>
    <scope>IDENTIFICATION</scope>
</reference>
<keyword evidence="9 11" id="KW-0234">DNA repair</keyword>
<dbReference type="Pfam" id="PF03850">
    <property type="entry name" value="Tfb4"/>
    <property type="match status" value="1"/>
</dbReference>
<dbReference type="WBParaSite" id="nOo.2.0.1.t05013-RA">
    <property type="protein sequence ID" value="nOo.2.0.1.t05013-RA"/>
    <property type="gene ID" value="nOo.2.0.1.g05013"/>
</dbReference>
<dbReference type="InterPro" id="IPR004600">
    <property type="entry name" value="TFIIH_Tfb4/GTF2H3"/>
</dbReference>
<name>A0A182EAD9_ONCOC</name>
<dbReference type="GO" id="GO:0006289">
    <property type="term" value="P:nucleotide-excision repair"/>
    <property type="evidence" value="ECO:0007669"/>
    <property type="project" value="UniProtKB-UniRule"/>
</dbReference>
<comment type="function">
    <text evidence="11">Component of the general transcription and DNA repair factor IIH (TFIIH) core complex, which is involved in general and transcription-coupled nucleotide excision repair (NER) of damaged DNA and, when complexed to CAK, in RNA transcription by RNA polymerase II. In NER, TFIIH acts by opening DNA around the lesion to allow the excision of the damaged oligonucleotide and its replacement by a new DNA fragment. In transcription, TFIIH has an essential role in transcription initiation. When the pre-initiation complex (PIC) has been established, TFIIH is required for promoter opening and promoter escape. Phosphorylation of the C-terminal tail (CTD) of the largest subunit of RNA polymerase II by the kinase module CAK controls the initiation of transcription.</text>
</comment>
<evidence type="ECO:0000256" key="2">
    <source>
        <dbReference type="ARBA" id="ARBA00005273"/>
    </source>
</evidence>
<dbReference type="OrthoDB" id="17307at2759"/>
<reference evidence="13 14" key="2">
    <citation type="submission" date="2018-08" db="EMBL/GenBank/DDBJ databases">
        <authorList>
            <person name="Laetsch R D."/>
            <person name="Stevens L."/>
            <person name="Kumar S."/>
            <person name="Blaxter L. M."/>
        </authorList>
    </citation>
    <scope>NUCLEOTIDE SEQUENCE [LARGE SCALE GENOMIC DNA]</scope>
</reference>
<dbReference type="GO" id="GO:0008270">
    <property type="term" value="F:zinc ion binding"/>
    <property type="evidence" value="ECO:0007669"/>
    <property type="project" value="UniProtKB-KW"/>
</dbReference>
<evidence type="ECO:0000256" key="9">
    <source>
        <dbReference type="ARBA" id="ARBA00023204"/>
    </source>
</evidence>
<dbReference type="GO" id="GO:0000439">
    <property type="term" value="C:transcription factor TFIIH core complex"/>
    <property type="evidence" value="ECO:0007669"/>
    <property type="project" value="UniProtKB-UniRule"/>
</dbReference>
<evidence type="ECO:0000256" key="7">
    <source>
        <dbReference type="ARBA" id="ARBA00023015"/>
    </source>
</evidence>
<evidence type="ECO:0000256" key="12">
    <source>
        <dbReference type="SAM" id="Phobius"/>
    </source>
</evidence>
<evidence type="ECO:0000256" key="3">
    <source>
        <dbReference type="ARBA" id="ARBA00022723"/>
    </source>
</evidence>
<keyword evidence="12" id="KW-1133">Transmembrane helix</keyword>
<dbReference type="Gene3D" id="3.40.50.410">
    <property type="entry name" value="von Willebrand factor, type A domain"/>
    <property type="match status" value="1"/>
</dbReference>